<sequence>MSLEHNEVKRSSPSIIKYLSGTMAVLFLLGGTAILFRYDAIEANLGKGKLGPYPIALGIVLILYGIFRGYRAFRQFSTKDDE</sequence>
<dbReference type="AlphaFoldDB" id="A0A364XXD1"/>
<evidence type="ECO:0000313" key="2">
    <source>
        <dbReference type="EMBL" id="RAV99056.1"/>
    </source>
</evidence>
<proteinExistence type="predicted"/>
<name>A0A364XXD1_9BACT</name>
<evidence type="ECO:0000313" key="3">
    <source>
        <dbReference type="Proteomes" id="UP000251889"/>
    </source>
</evidence>
<dbReference type="OrthoDB" id="965894at2"/>
<organism evidence="2 3">
    <name type="scientific">Pseudochryseolinea flava</name>
    <dbReference type="NCBI Taxonomy" id="2059302"/>
    <lineage>
        <taxon>Bacteria</taxon>
        <taxon>Pseudomonadati</taxon>
        <taxon>Bacteroidota</taxon>
        <taxon>Cytophagia</taxon>
        <taxon>Cytophagales</taxon>
        <taxon>Fulvivirgaceae</taxon>
        <taxon>Pseudochryseolinea</taxon>
    </lineage>
</organism>
<gene>
    <name evidence="2" type="ORF">DQQ10_20900</name>
</gene>
<keyword evidence="1" id="KW-1133">Transmembrane helix</keyword>
<feature type="transmembrane region" description="Helical" evidence="1">
    <location>
        <begin position="18"/>
        <end position="38"/>
    </location>
</feature>
<comment type="caution">
    <text evidence="2">The sequence shown here is derived from an EMBL/GenBank/DDBJ whole genome shotgun (WGS) entry which is preliminary data.</text>
</comment>
<dbReference type="RefSeq" id="WP_112748869.1">
    <property type="nucleotide sequence ID" value="NZ_QMFY01000013.1"/>
</dbReference>
<keyword evidence="1" id="KW-0472">Membrane</keyword>
<feature type="transmembrane region" description="Helical" evidence="1">
    <location>
        <begin position="50"/>
        <end position="67"/>
    </location>
</feature>
<accession>A0A364XXD1</accession>
<evidence type="ECO:0000256" key="1">
    <source>
        <dbReference type="SAM" id="Phobius"/>
    </source>
</evidence>
<keyword evidence="1" id="KW-0812">Transmembrane</keyword>
<reference evidence="2 3" key="1">
    <citation type="submission" date="2018-06" db="EMBL/GenBank/DDBJ databases">
        <title>Chryseolinea flavus sp. nov., a member of the phylum Bacteroidetes isolated from soil.</title>
        <authorList>
            <person name="Li Y."/>
            <person name="Wang J."/>
        </authorList>
    </citation>
    <scope>NUCLEOTIDE SEQUENCE [LARGE SCALE GENOMIC DNA]</scope>
    <source>
        <strain evidence="2 3">SDU1-6</strain>
    </source>
</reference>
<keyword evidence="3" id="KW-1185">Reference proteome</keyword>
<protein>
    <recommendedName>
        <fullName evidence="4">DUF3098 domain-containing protein</fullName>
    </recommendedName>
</protein>
<dbReference type="EMBL" id="QMFY01000013">
    <property type="protein sequence ID" value="RAV99056.1"/>
    <property type="molecule type" value="Genomic_DNA"/>
</dbReference>
<dbReference type="Proteomes" id="UP000251889">
    <property type="component" value="Unassembled WGS sequence"/>
</dbReference>
<evidence type="ECO:0008006" key="4">
    <source>
        <dbReference type="Google" id="ProtNLM"/>
    </source>
</evidence>